<accession>A0ABV2AQL8</accession>
<dbReference type="InterPro" id="IPR014717">
    <property type="entry name" value="Transl_elong_EF1B/ribsomal_bS6"/>
</dbReference>
<dbReference type="InterPro" id="IPR000529">
    <property type="entry name" value="Ribosomal_bS6"/>
</dbReference>
<dbReference type="Pfam" id="PF01250">
    <property type="entry name" value="Ribosomal_S6"/>
    <property type="match status" value="1"/>
</dbReference>
<evidence type="ECO:0000313" key="2">
    <source>
        <dbReference type="EMBL" id="MES1921960.1"/>
    </source>
</evidence>
<evidence type="ECO:0000313" key="3">
    <source>
        <dbReference type="Proteomes" id="UP001439008"/>
    </source>
</evidence>
<dbReference type="PANTHER" id="PTHR21011">
    <property type="entry name" value="MITOCHONDRIAL 28S RIBOSOMAL PROTEIN S6"/>
    <property type="match status" value="1"/>
</dbReference>
<dbReference type="Gene3D" id="3.30.70.60">
    <property type="match status" value="1"/>
</dbReference>
<comment type="similarity">
    <text evidence="1">Belongs to the bacterial ribosomal protein bS6 family.</text>
</comment>
<gene>
    <name evidence="2" type="primary">MRPS6</name>
    <name evidence="2" type="ORF">MHBO_003485</name>
</gene>
<dbReference type="SUPFAM" id="SSF54995">
    <property type="entry name" value="Ribosomal protein S6"/>
    <property type="match status" value="1"/>
</dbReference>
<organism evidence="2 3">
    <name type="scientific">Bonamia ostreae</name>
    <dbReference type="NCBI Taxonomy" id="126728"/>
    <lineage>
        <taxon>Eukaryota</taxon>
        <taxon>Sar</taxon>
        <taxon>Rhizaria</taxon>
        <taxon>Endomyxa</taxon>
        <taxon>Ascetosporea</taxon>
        <taxon>Haplosporida</taxon>
        <taxon>Bonamia</taxon>
    </lineage>
</organism>
<dbReference type="InterPro" id="IPR035980">
    <property type="entry name" value="Ribosomal_bS6_sf"/>
</dbReference>
<dbReference type="CDD" id="cd15465">
    <property type="entry name" value="bS6_mito"/>
    <property type="match status" value="1"/>
</dbReference>
<comment type="caution">
    <text evidence="2">The sequence shown here is derived from an EMBL/GenBank/DDBJ whole genome shotgun (WGS) entry which is preliminary data.</text>
</comment>
<keyword evidence="2" id="KW-0689">Ribosomal protein</keyword>
<protein>
    <submittedName>
        <fullName evidence="2">28S ribosomal protein S6, mitochondrial</fullName>
    </submittedName>
</protein>
<evidence type="ECO:0000256" key="1">
    <source>
        <dbReference type="ARBA" id="ARBA00009512"/>
    </source>
</evidence>
<name>A0ABV2AQL8_9EUKA</name>
<sequence length="123" mass="13880">MPTYQITMILRPSLQKETITKTIKKMAHVICPSGGVIQTVKNGGVRYLCDSMSRHGRRFREGLYLLATVDARPEVLRGVEKQMGEDESVLRWKSIKVFKVTKVQKFSSSETGSASSQKNFREG</sequence>
<proteinExistence type="inferred from homology"/>
<dbReference type="EMBL" id="JBDODL010001992">
    <property type="protein sequence ID" value="MES1921960.1"/>
    <property type="molecule type" value="Genomic_DNA"/>
</dbReference>
<dbReference type="Proteomes" id="UP001439008">
    <property type="component" value="Unassembled WGS sequence"/>
</dbReference>
<dbReference type="PANTHER" id="PTHR21011:SF1">
    <property type="entry name" value="SMALL RIBOSOMAL SUBUNIT PROTEIN BS6M"/>
    <property type="match status" value="1"/>
</dbReference>
<keyword evidence="2" id="KW-0687">Ribonucleoprotein</keyword>
<reference evidence="2 3" key="1">
    <citation type="journal article" date="2024" name="BMC Biol.">
        <title>Comparative genomics of Ascetosporea gives new insight into the evolutionary basis for animal parasitism in Rhizaria.</title>
        <authorList>
            <person name="Hiltunen Thoren M."/>
            <person name="Onut-Brannstrom I."/>
            <person name="Alfjorden A."/>
            <person name="Peckova H."/>
            <person name="Swords F."/>
            <person name="Hooper C."/>
            <person name="Holzer A.S."/>
            <person name="Bass D."/>
            <person name="Burki F."/>
        </authorList>
    </citation>
    <scope>NUCLEOTIDE SEQUENCE [LARGE SCALE GENOMIC DNA]</scope>
    <source>
        <strain evidence="2">20-A016</strain>
    </source>
</reference>
<keyword evidence="3" id="KW-1185">Reference proteome</keyword>
<dbReference type="GO" id="GO:0005840">
    <property type="term" value="C:ribosome"/>
    <property type="evidence" value="ECO:0007669"/>
    <property type="project" value="UniProtKB-KW"/>
</dbReference>